<dbReference type="SMART" id="SM00407">
    <property type="entry name" value="IGc1"/>
    <property type="match status" value="1"/>
</dbReference>
<sequence length="340" mass="38402">MAWNYIVLLCALFYSAVLETRCLQEVEWLPCDLVEEQSEVDSNGHTETRYHHRNALLQFGQPGDRAVDPNSITFVVKGKKVDMRQYIDQEVEQLQCEIRRYSTGGIQVLWPGRGSQEQDTWFTCTLRHSGGLFLTTFLRHTPASPTNPQDDHAKWPPIPDADTLITTDLHGLLRPPLHGSHDVLLQILESPKVSLNVGDSLALQVGGEQKVVCDAQRYYPLDVQVEWLREQRGGGRLPEVLKTVLLSSHRHHPDGTYSLSAFFLLQPASAAEAGQIYTCRVSHRSLHMPVRKSFTLSVTEPMSWASVLLGILGVLLIALLAVMLRYLHTARREGHKRKPY</sequence>
<evidence type="ECO:0000259" key="4">
    <source>
        <dbReference type="PROSITE" id="PS50835"/>
    </source>
</evidence>
<dbReference type="InterPro" id="IPR036179">
    <property type="entry name" value="Ig-like_dom_sf"/>
</dbReference>
<dbReference type="InterPro" id="IPR003597">
    <property type="entry name" value="Ig_C1-set"/>
</dbReference>
<dbReference type="InterPro" id="IPR050380">
    <property type="entry name" value="Immune_Resp_Modulators"/>
</dbReference>
<keyword evidence="3" id="KW-0732">Signal</keyword>
<evidence type="ECO:0000256" key="1">
    <source>
        <dbReference type="ARBA" id="ARBA00023319"/>
    </source>
</evidence>
<keyword evidence="1" id="KW-0393">Immunoglobulin domain</keyword>
<gene>
    <name evidence="5" type="ORF">AAFF_G00277240</name>
</gene>
<dbReference type="Pfam" id="PF07654">
    <property type="entry name" value="C1-set"/>
    <property type="match status" value="1"/>
</dbReference>
<organism evidence="5 6">
    <name type="scientific">Aldrovandia affinis</name>
    <dbReference type="NCBI Taxonomy" id="143900"/>
    <lineage>
        <taxon>Eukaryota</taxon>
        <taxon>Metazoa</taxon>
        <taxon>Chordata</taxon>
        <taxon>Craniata</taxon>
        <taxon>Vertebrata</taxon>
        <taxon>Euteleostomi</taxon>
        <taxon>Actinopterygii</taxon>
        <taxon>Neopterygii</taxon>
        <taxon>Teleostei</taxon>
        <taxon>Notacanthiformes</taxon>
        <taxon>Halosauridae</taxon>
        <taxon>Aldrovandia</taxon>
    </lineage>
</organism>
<dbReference type="Gene3D" id="2.60.40.10">
    <property type="entry name" value="Immunoglobulins"/>
    <property type="match status" value="2"/>
</dbReference>
<comment type="caution">
    <text evidence="5">The sequence shown here is derived from an EMBL/GenBank/DDBJ whole genome shotgun (WGS) entry which is preliminary data.</text>
</comment>
<dbReference type="SUPFAM" id="SSF48726">
    <property type="entry name" value="Immunoglobulin"/>
    <property type="match status" value="1"/>
</dbReference>
<evidence type="ECO:0000256" key="3">
    <source>
        <dbReference type="SAM" id="SignalP"/>
    </source>
</evidence>
<evidence type="ECO:0000313" key="5">
    <source>
        <dbReference type="EMBL" id="KAJ8372781.1"/>
    </source>
</evidence>
<dbReference type="PROSITE" id="PS00290">
    <property type="entry name" value="IG_MHC"/>
    <property type="match status" value="1"/>
</dbReference>
<dbReference type="EMBL" id="JAINUG010000387">
    <property type="protein sequence ID" value="KAJ8372781.1"/>
    <property type="molecule type" value="Genomic_DNA"/>
</dbReference>
<keyword evidence="2" id="KW-0472">Membrane</keyword>
<evidence type="ECO:0000256" key="2">
    <source>
        <dbReference type="SAM" id="Phobius"/>
    </source>
</evidence>
<keyword evidence="6" id="KW-1185">Reference proteome</keyword>
<name>A0AAD7W1B7_9TELE</name>
<feature type="chain" id="PRO_5041937879" description="Ig-like domain-containing protein" evidence="3">
    <location>
        <begin position="23"/>
        <end position="340"/>
    </location>
</feature>
<proteinExistence type="predicted"/>
<dbReference type="PANTHER" id="PTHR23411">
    <property type="entry name" value="TAPASIN"/>
    <property type="match status" value="1"/>
</dbReference>
<feature type="signal peptide" evidence="3">
    <location>
        <begin position="1"/>
        <end position="22"/>
    </location>
</feature>
<reference evidence="5" key="1">
    <citation type="journal article" date="2023" name="Science">
        <title>Genome structures resolve the early diversification of teleost fishes.</title>
        <authorList>
            <person name="Parey E."/>
            <person name="Louis A."/>
            <person name="Montfort J."/>
            <person name="Bouchez O."/>
            <person name="Roques C."/>
            <person name="Iampietro C."/>
            <person name="Lluch J."/>
            <person name="Castinel A."/>
            <person name="Donnadieu C."/>
            <person name="Desvignes T."/>
            <person name="Floi Bucao C."/>
            <person name="Jouanno E."/>
            <person name="Wen M."/>
            <person name="Mejri S."/>
            <person name="Dirks R."/>
            <person name="Jansen H."/>
            <person name="Henkel C."/>
            <person name="Chen W.J."/>
            <person name="Zahm M."/>
            <person name="Cabau C."/>
            <person name="Klopp C."/>
            <person name="Thompson A.W."/>
            <person name="Robinson-Rechavi M."/>
            <person name="Braasch I."/>
            <person name="Lecointre G."/>
            <person name="Bobe J."/>
            <person name="Postlethwait J.H."/>
            <person name="Berthelot C."/>
            <person name="Roest Crollius H."/>
            <person name="Guiguen Y."/>
        </authorList>
    </citation>
    <scope>NUCLEOTIDE SEQUENCE</scope>
    <source>
        <strain evidence="5">NC1722</strain>
    </source>
</reference>
<dbReference type="InterPro" id="IPR013783">
    <property type="entry name" value="Ig-like_fold"/>
</dbReference>
<feature type="domain" description="Ig-like" evidence="4">
    <location>
        <begin position="191"/>
        <end position="295"/>
    </location>
</feature>
<protein>
    <recommendedName>
        <fullName evidence="4">Ig-like domain-containing protein</fullName>
    </recommendedName>
</protein>
<keyword evidence="2" id="KW-1133">Transmembrane helix</keyword>
<dbReference type="AlphaFoldDB" id="A0AAD7W1B7"/>
<feature type="transmembrane region" description="Helical" evidence="2">
    <location>
        <begin position="302"/>
        <end position="327"/>
    </location>
</feature>
<accession>A0AAD7W1B7</accession>
<dbReference type="Proteomes" id="UP001221898">
    <property type="component" value="Unassembled WGS sequence"/>
</dbReference>
<dbReference type="InterPro" id="IPR003006">
    <property type="entry name" value="Ig/MHC_CS"/>
</dbReference>
<keyword evidence="2" id="KW-0812">Transmembrane</keyword>
<dbReference type="InterPro" id="IPR007110">
    <property type="entry name" value="Ig-like_dom"/>
</dbReference>
<dbReference type="PROSITE" id="PS50835">
    <property type="entry name" value="IG_LIKE"/>
    <property type="match status" value="1"/>
</dbReference>
<evidence type="ECO:0000313" key="6">
    <source>
        <dbReference type="Proteomes" id="UP001221898"/>
    </source>
</evidence>